<keyword evidence="8" id="KW-1185">Reference proteome</keyword>
<keyword evidence="3" id="KW-0812">Transmembrane</keyword>
<accession>A0A443QPU9</accession>
<keyword evidence="4" id="KW-1133">Transmembrane helix</keyword>
<evidence type="ECO:0000256" key="3">
    <source>
        <dbReference type="ARBA" id="ARBA00022692"/>
    </source>
</evidence>
<dbReference type="Pfam" id="PF19055">
    <property type="entry name" value="ABC2_membrane_7"/>
    <property type="match status" value="1"/>
</dbReference>
<dbReference type="GO" id="GO:0140359">
    <property type="term" value="F:ABC-type transporter activity"/>
    <property type="evidence" value="ECO:0007669"/>
    <property type="project" value="InterPro"/>
</dbReference>
<evidence type="ECO:0000259" key="6">
    <source>
        <dbReference type="Pfam" id="PF19055"/>
    </source>
</evidence>
<dbReference type="InterPro" id="IPR050352">
    <property type="entry name" value="ABCG_transporters"/>
</dbReference>
<gene>
    <name evidence="7" type="ORF">B4U80_06434</name>
</gene>
<evidence type="ECO:0000256" key="1">
    <source>
        <dbReference type="ARBA" id="ARBA00004141"/>
    </source>
</evidence>
<evidence type="ECO:0000256" key="4">
    <source>
        <dbReference type="ARBA" id="ARBA00022989"/>
    </source>
</evidence>
<protein>
    <recommendedName>
        <fullName evidence="6">ABC transporter family G domain-containing protein</fullName>
    </recommendedName>
</protein>
<keyword evidence="2" id="KW-0813">Transport</keyword>
<dbReference type="GO" id="GO:0005886">
    <property type="term" value="C:plasma membrane"/>
    <property type="evidence" value="ECO:0007669"/>
    <property type="project" value="TreeGrafter"/>
</dbReference>
<comment type="subcellular location">
    <subcellularLocation>
        <location evidence="1">Membrane</location>
        <topology evidence="1">Multi-pass membrane protein</topology>
    </subcellularLocation>
</comment>
<dbReference type="VEuPathDB" id="VectorBase:LDEU014235"/>
<evidence type="ECO:0000256" key="2">
    <source>
        <dbReference type="ARBA" id="ARBA00022448"/>
    </source>
</evidence>
<sequence>MVSIHQPSAKLLYEFHKLYLLSFNGKLIYHGYVKDLLNYFERFDVACPQFHNPADHALEVASGDYGDEVIDSMAE</sequence>
<evidence type="ECO:0000313" key="8">
    <source>
        <dbReference type="Proteomes" id="UP000288716"/>
    </source>
</evidence>
<comment type="caution">
    <text evidence="7">The sequence shown here is derived from an EMBL/GenBank/DDBJ whole genome shotgun (WGS) entry which is preliminary data.</text>
</comment>
<organism evidence="7 8">
    <name type="scientific">Leptotrombidium deliense</name>
    <dbReference type="NCBI Taxonomy" id="299467"/>
    <lineage>
        <taxon>Eukaryota</taxon>
        <taxon>Metazoa</taxon>
        <taxon>Ecdysozoa</taxon>
        <taxon>Arthropoda</taxon>
        <taxon>Chelicerata</taxon>
        <taxon>Arachnida</taxon>
        <taxon>Acari</taxon>
        <taxon>Acariformes</taxon>
        <taxon>Trombidiformes</taxon>
        <taxon>Prostigmata</taxon>
        <taxon>Anystina</taxon>
        <taxon>Parasitengona</taxon>
        <taxon>Trombiculoidea</taxon>
        <taxon>Trombiculidae</taxon>
        <taxon>Leptotrombidium</taxon>
    </lineage>
</organism>
<dbReference type="Proteomes" id="UP000288716">
    <property type="component" value="Unassembled WGS sequence"/>
</dbReference>
<evidence type="ECO:0000256" key="5">
    <source>
        <dbReference type="ARBA" id="ARBA00023136"/>
    </source>
</evidence>
<dbReference type="STRING" id="299467.A0A443QPU9"/>
<name>A0A443QPU9_9ACAR</name>
<dbReference type="OrthoDB" id="10042850at2759"/>
<dbReference type="EMBL" id="NCKV01053125">
    <property type="protein sequence ID" value="RWS05083.1"/>
    <property type="molecule type" value="Genomic_DNA"/>
</dbReference>
<evidence type="ECO:0000313" key="7">
    <source>
        <dbReference type="EMBL" id="RWS05083.1"/>
    </source>
</evidence>
<keyword evidence="5" id="KW-0472">Membrane</keyword>
<reference evidence="7 8" key="1">
    <citation type="journal article" date="2018" name="Gigascience">
        <title>Genomes of trombidid mites reveal novel predicted allergens and laterally-transferred genes associated with secondary metabolism.</title>
        <authorList>
            <person name="Dong X."/>
            <person name="Chaisiri K."/>
            <person name="Xia D."/>
            <person name="Armstrong S.D."/>
            <person name="Fang Y."/>
            <person name="Donnelly M.J."/>
            <person name="Kadowaki T."/>
            <person name="McGarry J.W."/>
            <person name="Darby A.C."/>
            <person name="Makepeace B.L."/>
        </authorList>
    </citation>
    <scope>NUCLEOTIDE SEQUENCE [LARGE SCALE GENOMIC DNA]</scope>
    <source>
        <strain evidence="7">UoL-UT</strain>
    </source>
</reference>
<dbReference type="PANTHER" id="PTHR48041">
    <property type="entry name" value="ABC TRANSPORTER G FAMILY MEMBER 28"/>
    <property type="match status" value="1"/>
</dbReference>
<dbReference type="InterPro" id="IPR043926">
    <property type="entry name" value="ABCG_dom"/>
</dbReference>
<dbReference type="AlphaFoldDB" id="A0A443QPU9"/>
<dbReference type="PANTHER" id="PTHR48041:SF78">
    <property type="entry name" value="ABC TRANSPORTER EXPRESSED IN TRACHEA, ISOFORM A"/>
    <property type="match status" value="1"/>
</dbReference>
<feature type="domain" description="ABC transporter family G" evidence="6">
    <location>
        <begin position="5"/>
        <end position="63"/>
    </location>
</feature>
<proteinExistence type="predicted"/>
<feature type="non-terminal residue" evidence="7">
    <location>
        <position position="75"/>
    </location>
</feature>